<name>A0A2P5CPH4_PARAD</name>
<proteinExistence type="predicted"/>
<comment type="caution">
    <text evidence="1">The sequence shown here is derived from an EMBL/GenBank/DDBJ whole genome shotgun (WGS) entry which is preliminary data.</text>
</comment>
<keyword evidence="2" id="KW-1185">Reference proteome</keyword>
<accession>A0A2P5CPH4</accession>
<dbReference type="OrthoDB" id="10338853at2759"/>
<dbReference type="Proteomes" id="UP000237105">
    <property type="component" value="Unassembled WGS sequence"/>
</dbReference>
<gene>
    <name evidence="1" type="ORF">PanWU01x14_136010</name>
</gene>
<dbReference type="EMBL" id="JXTB01000109">
    <property type="protein sequence ID" value="PON62925.1"/>
    <property type="molecule type" value="Genomic_DNA"/>
</dbReference>
<organism evidence="1 2">
    <name type="scientific">Parasponia andersonii</name>
    <name type="common">Sponia andersonii</name>
    <dbReference type="NCBI Taxonomy" id="3476"/>
    <lineage>
        <taxon>Eukaryota</taxon>
        <taxon>Viridiplantae</taxon>
        <taxon>Streptophyta</taxon>
        <taxon>Embryophyta</taxon>
        <taxon>Tracheophyta</taxon>
        <taxon>Spermatophyta</taxon>
        <taxon>Magnoliopsida</taxon>
        <taxon>eudicotyledons</taxon>
        <taxon>Gunneridae</taxon>
        <taxon>Pentapetalae</taxon>
        <taxon>rosids</taxon>
        <taxon>fabids</taxon>
        <taxon>Rosales</taxon>
        <taxon>Cannabaceae</taxon>
        <taxon>Parasponia</taxon>
    </lineage>
</organism>
<evidence type="ECO:0000313" key="1">
    <source>
        <dbReference type="EMBL" id="PON62925.1"/>
    </source>
</evidence>
<evidence type="ECO:0000313" key="2">
    <source>
        <dbReference type="Proteomes" id="UP000237105"/>
    </source>
</evidence>
<reference evidence="2" key="1">
    <citation type="submission" date="2016-06" db="EMBL/GenBank/DDBJ databases">
        <title>Parallel loss of symbiosis genes in relatives of nitrogen-fixing non-legume Parasponia.</title>
        <authorList>
            <person name="Van Velzen R."/>
            <person name="Holmer R."/>
            <person name="Bu F."/>
            <person name="Rutten L."/>
            <person name="Van Zeijl A."/>
            <person name="Liu W."/>
            <person name="Santuari L."/>
            <person name="Cao Q."/>
            <person name="Sharma T."/>
            <person name="Shen D."/>
            <person name="Roswanjaya Y."/>
            <person name="Wardhani T."/>
            <person name="Kalhor M.S."/>
            <person name="Jansen J."/>
            <person name="Van den Hoogen J."/>
            <person name="Gungor B."/>
            <person name="Hartog M."/>
            <person name="Hontelez J."/>
            <person name="Verver J."/>
            <person name="Yang W.-C."/>
            <person name="Schijlen E."/>
            <person name="Repin R."/>
            <person name="Schilthuizen M."/>
            <person name="Schranz E."/>
            <person name="Heidstra R."/>
            <person name="Miyata K."/>
            <person name="Fedorova E."/>
            <person name="Kohlen W."/>
            <person name="Bisseling T."/>
            <person name="Smit S."/>
            <person name="Geurts R."/>
        </authorList>
    </citation>
    <scope>NUCLEOTIDE SEQUENCE [LARGE SCALE GENOMIC DNA]</scope>
    <source>
        <strain evidence="2">cv. WU1-14</strain>
    </source>
</reference>
<dbReference type="AlphaFoldDB" id="A0A2P5CPH4"/>
<protein>
    <submittedName>
        <fullName evidence="1">Uncharacterized protein</fullName>
    </submittedName>
</protein>
<sequence length="62" mass="7054">MVMFQTKAKDRVILGVLGRGFRVDKYLKMEEKSIGVLVKSQSQLLLISAYYLDVECSNTVLK</sequence>